<sequence>MERKPATYADLEALPDNVIGELVAGTLYASPRPAARHTFATSRLGIALGGPFDQGRGGPGGWVVLFKPELHLGEDVLVPDVAGWRRERMPRPPHTAAFTLAPDWVCEVLSPSTMALDRAVKLPVYARERVRHVWLVDPVARTLEVFRLDGERYTLLVTHAGSARVRAEPFDAIELALAFLWDEE</sequence>
<dbReference type="Pfam" id="PF05685">
    <property type="entry name" value="Uma2"/>
    <property type="match status" value="1"/>
</dbReference>
<protein>
    <submittedName>
        <fullName evidence="2">Uma2 family endonuclease</fullName>
    </submittedName>
</protein>
<dbReference type="EMBL" id="JAXIVS010000003">
    <property type="protein sequence ID" value="MDY7226652.1"/>
    <property type="molecule type" value="Genomic_DNA"/>
</dbReference>
<keyword evidence="2" id="KW-0255">Endonuclease</keyword>
<dbReference type="CDD" id="cd06260">
    <property type="entry name" value="DUF820-like"/>
    <property type="match status" value="1"/>
</dbReference>
<proteinExistence type="predicted"/>
<keyword evidence="3" id="KW-1185">Reference proteome</keyword>
<dbReference type="RefSeq" id="WP_321545382.1">
    <property type="nucleotide sequence ID" value="NZ_JAXIVS010000003.1"/>
</dbReference>
<organism evidence="2 3">
    <name type="scientific">Hyalangium rubrum</name>
    <dbReference type="NCBI Taxonomy" id="3103134"/>
    <lineage>
        <taxon>Bacteria</taxon>
        <taxon>Pseudomonadati</taxon>
        <taxon>Myxococcota</taxon>
        <taxon>Myxococcia</taxon>
        <taxon>Myxococcales</taxon>
        <taxon>Cystobacterineae</taxon>
        <taxon>Archangiaceae</taxon>
        <taxon>Hyalangium</taxon>
    </lineage>
</organism>
<gene>
    <name evidence="2" type="ORF">SYV04_09650</name>
</gene>
<dbReference type="Proteomes" id="UP001291309">
    <property type="component" value="Unassembled WGS sequence"/>
</dbReference>
<dbReference type="SUPFAM" id="SSF52980">
    <property type="entry name" value="Restriction endonuclease-like"/>
    <property type="match status" value="1"/>
</dbReference>
<reference evidence="2 3" key="1">
    <citation type="submission" date="2023-12" db="EMBL/GenBank/DDBJ databases">
        <title>the genome sequence of Hyalangium sp. s54d21.</title>
        <authorList>
            <person name="Zhang X."/>
        </authorList>
    </citation>
    <scope>NUCLEOTIDE SEQUENCE [LARGE SCALE GENOMIC DNA]</scope>
    <source>
        <strain evidence="3">s54d21</strain>
    </source>
</reference>
<accession>A0ABU5GZN4</accession>
<evidence type="ECO:0000313" key="3">
    <source>
        <dbReference type="Proteomes" id="UP001291309"/>
    </source>
</evidence>
<keyword evidence="2" id="KW-0378">Hydrolase</keyword>
<keyword evidence="2" id="KW-0540">Nuclease</keyword>
<dbReference type="PANTHER" id="PTHR34107">
    <property type="entry name" value="SLL0198 PROTEIN-RELATED"/>
    <property type="match status" value="1"/>
</dbReference>
<dbReference type="PANTHER" id="PTHR34107:SF4">
    <property type="entry name" value="SLL1222 PROTEIN"/>
    <property type="match status" value="1"/>
</dbReference>
<dbReference type="Gene3D" id="3.90.1570.10">
    <property type="entry name" value="tt1808, chain A"/>
    <property type="match status" value="1"/>
</dbReference>
<feature type="domain" description="Putative restriction endonuclease" evidence="1">
    <location>
        <begin position="8"/>
        <end position="177"/>
    </location>
</feature>
<dbReference type="GO" id="GO:0004519">
    <property type="term" value="F:endonuclease activity"/>
    <property type="evidence" value="ECO:0007669"/>
    <property type="project" value="UniProtKB-KW"/>
</dbReference>
<evidence type="ECO:0000259" key="1">
    <source>
        <dbReference type="Pfam" id="PF05685"/>
    </source>
</evidence>
<name>A0ABU5GZN4_9BACT</name>
<evidence type="ECO:0000313" key="2">
    <source>
        <dbReference type="EMBL" id="MDY7226652.1"/>
    </source>
</evidence>
<comment type="caution">
    <text evidence="2">The sequence shown here is derived from an EMBL/GenBank/DDBJ whole genome shotgun (WGS) entry which is preliminary data.</text>
</comment>
<dbReference type="InterPro" id="IPR012296">
    <property type="entry name" value="Nuclease_put_TT1808"/>
</dbReference>
<dbReference type="InterPro" id="IPR008538">
    <property type="entry name" value="Uma2"/>
</dbReference>
<dbReference type="InterPro" id="IPR011335">
    <property type="entry name" value="Restrct_endonuc-II-like"/>
</dbReference>